<dbReference type="EMBL" id="JAIWYP010000009">
    <property type="protein sequence ID" value="KAH3777531.1"/>
    <property type="molecule type" value="Genomic_DNA"/>
</dbReference>
<proteinExistence type="predicted"/>
<dbReference type="AlphaFoldDB" id="A0A9D4IJ55"/>
<accession>A0A9D4IJ55</accession>
<reference evidence="1" key="2">
    <citation type="submission" date="2020-11" db="EMBL/GenBank/DDBJ databases">
        <authorList>
            <person name="McCartney M.A."/>
            <person name="Auch B."/>
            <person name="Kono T."/>
            <person name="Mallez S."/>
            <person name="Becker A."/>
            <person name="Gohl D.M."/>
            <person name="Silverstein K.A.T."/>
            <person name="Koren S."/>
            <person name="Bechman K.B."/>
            <person name="Herman A."/>
            <person name="Abrahante J.E."/>
            <person name="Garbe J."/>
        </authorList>
    </citation>
    <scope>NUCLEOTIDE SEQUENCE</scope>
    <source>
        <strain evidence="1">Duluth1</strain>
        <tissue evidence="1">Whole animal</tissue>
    </source>
</reference>
<evidence type="ECO:0000313" key="1">
    <source>
        <dbReference type="EMBL" id="KAH3777531.1"/>
    </source>
</evidence>
<evidence type="ECO:0000313" key="2">
    <source>
        <dbReference type="Proteomes" id="UP000828390"/>
    </source>
</evidence>
<gene>
    <name evidence="1" type="ORF">DPMN_178978</name>
</gene>
<keyword evidence="2" id="KW-1185">Reference proteome</keyword>
<name>A0A9D4IJ55_DREPO</name>
<dbReference type="Proteomes" id="UP000828390">
    <property type="component" value="Unassembled WGS sequence"/>
</dbReference>
<protein>
    <submittedName>
        <fullName evidence="1">Uncharacterized protein</fullName>
    </submittedName>
</protein>
<organism evidence="1 2">
    <name type="scientific">Dreissena polymorpha</name>
    <name type="common">Zebra mussel</name>
    <name type="synonym">Mytilus polymorpha</name>
    <dbReference type="NCBI Taxonomy" id="45954"/>
    <lineage>
        <taxon>Eukaryota</taxon>
        <taxon>Metazoa</taxon>
        <taxon>Spiralia</taxon>
        <taxon>Lophotrochozoa</taxon>
        <taxon>Mollusca</taxon>
        <taxon>Bivalvia</taxon>
        <taxon>Autobranchia</taxon>
        <taxon>Heteroconchia</taxon>
        <taxon>Euheterodonta</taxon>
        <taxon>Imparidentia</taxon>
        <taxon>Neoheterodontei</taxon>
        <taxon>Myida</taxon>
        <taxon>Dreissenoidea</taxon>
        <taxon>Dreissenidae</taxon>
        <taxon>Dreissena</taxon>
    </lineage>
</organism>
<sequence>MHILKRLHHEWINKKESLSQVPLLAEVEWLGFTETSKDKGHKIWFSGEDSNHSHELVFIVRK</sequence>
<comment type="caution">
    <text evidence="1">The sequence shown here is derived from an EMBL/GenBank/DDBJ whole genome shotgun (WGS) entry which is preliminary data.</text>
</comment>
<reference evidence="1" key="1">
    <citation type="journal article" date="2019" name="bioRxiv">
        <title>The Genome of the Zebra Mussel, Dreissena polymorpha: A Resource for Invasive Species Research.</title>
        <authorList>
            <person name="McCartney M.A."/>
            <person name="Auch B."/>
            <person name="Kono T."/>
            <person name="Mallez S."/>
            <person name="Zhang Y."/>
            <person name="Obille A."/>
            <person name="Becker A."/>
            <person name="Abrahante J.E."/>
            <person name="Garbe J."/>
            <person name="Badalamenti J.P."/>
            <person name="Herman A."/>
            <person name="Mangelson H."/>
            <person name="Liachko I."/>
            <person name="Sullivan S."/>
            <person name="Sone E.D."/>
            <person name="Koren S."/>
            <person name="Silverstein K.A.T."/>
            <person name="Beckman K.B."/>
            <person name="Gohl D.M."/>
        </authorList>
    </citation>
    <scope>NUCLEOTIDE SEQUENCE</scope>
    <source>
        <strain evidence="1">Duluth1</strain>
        <tissue evidence="1">Whole animal</tissue>
    </source>
</reference>